<sequence>MMSLVSPFMVYIESDWIWIGAPEGFSSFGIFIAVFSVLSPSKYMPEPASAPSLPLFVADPSVNTFHSTVSSSGFSAGLRSGAILLVFCSPSVKMRKRSPIVPVVVNLWSMSLDTASFSSFVLGAICDS</sequence>
<keyword evidence="3" id="KW-1185">Reference proteome</keyword>
<dbReference type="AlphaFoldDB" id="A0AAD2K5L4"/>
<evidence type="ECO:0000256" key="1">
    <source>
        <dbReference type="SAM" id="Phobius"/>
    </source>
</evidence>
<feature type="transmembrane region" description="Helical" evidence="1">
    <location>
        <begin position="103"/>
        <end position="125"/>
    </location>
</feature>
<gene>
    <name evidence="2" type="ORF">MYCIT1_LOCUS30989</name>
</gene>
<evidence type="ECO:0000313" key="2">
    <source>
        <dbReference type="EMBL" id="CAK5280494.1"/>
    </source>
</evidence>
<organism evidence="2 3">
    <name type="scientific">Mycena citricolor</name>
    <dbReference type="NCBI Taxonomy" id="2018698"/>
    <lineage>
        <taxon>Eukaryota</taxon>
        <taxon>Fungi</taxon>
        <taxon>Dikarya</taxon>
        <taxon>Basidiomycota</taxon>
        <taxon>Agaricomycotina</taxon>
        <taxon>Agaricomycetes</taxon>
        <taxon>Agaricomycetidae</taxon>
        <taxon>Agaricales</taxon>
        <taxon>Marasmiineae</taxon>
        <taxon>Mycenaceae</taxon>
        <taxon>Mycena</taxon>
    </lineage>
</organism>
<keyword evidence="1" id="KW-0812">Transmembrane</keyword>
<keyword evidence="1" id="KW-0472">Membrane</keyword>
<reference evidence="2" key="1">
    <citation type="submission" date="2023-11" db="EMBL/GenBank/DDBJ databases">
        <authorList>
            <person name="De Vega J J."/>
            <person name="De Vega J J."/>
        </authorList>
    </citation>
    <scope>NUCLEOTIDE SEQUENCE</scope>
</reference>
<evidence type="ECO:0000313" key="3">
    <source>
        <dbReference type="Proteomes" id="UP001295794"/>
    </source>
</evidence>
<keyword evidence="1" id="KW-1133">Transmembrane helix</keyword>
<proteinExistence type="predicted"/>
<name>A0AAD2K5L4_9AGAR</name>
<dbReference type="Proteomes" id="UP001295794">
    <property type="component" value="Unassembled WGS sequence"/>
</dbReference>
<accession>A0AAD2K5L4</accession>
<dbReference type="EMBL" id="CAVNYO010000440">
    <property type="protein sequence ID" value="CAK5280494.1"/>
    <property type="molecule type" value="Genomic_DNA"/>
</dbReference>
<protein>
    <submittedName>
        <fullName evidence="2">Uncharacterized protein</fullName>
    </submittedName>
</protein>
<comment type="caution">
    <text evidence="2">The sequence shown here is derived from an EMBL/GenBank/DDBJ whole genome shotgun (WGS) entry which is preliminary data.</text>
</comment>
<feature type="transmembrane region" description="Helical" evidence="1">
    <location>
        <begin position="16"/>
        <end position="38"/>
    </location>
</feature>